<accession>A0A9D1AGQ2</accession>
<reference evidence="1" key="1">
    <citation type="submission" date="2020-10" db="EMBL/GenBank/DDBJ databases">
        <authorList>
            <person name="Gilroy R."/>
        </authorList>
    </citation>
    <scope>NUCLEOTIDE SEQUENCE</scope>
    <source>
        <strain evidence="1">ChiW25-3613</strain>
    </source>
</reference>
<sequence>MKHLKDDVQAAYAALHEGTIAGAELIEELKPLIDDCFVGKTDTCGESLQIEFFNGQKFILSATEVN</sequence>
<reference evidence="1" key="2">
    <citation type="journal article" date="2021" name="PeerJ">
        <title>Extensive microbial diversity within the chicken gut microbiome revealed by metagenomics and culture.</title>
        <authorList>
            <person name="Gilroy R."/>
            <person name="Ravi A."/>
            <person name="Getino M."/>
            <person name="Pursley I."/>
            <person name="Horton D.L."/>
            <person name="Alikhan N.F."/>
            <person name="Baker D."/>
            <person name="Gharbi K."/>
            <person name="Hall N."/>
            <person name="Watson M."/>
            <person name="Adriaenssens E.M."/>
            <person name="Foster-Nyarko E."/>
            <person name="Jarju S."/>
            <person name="Secka A."/>
            <person name="Antonio M."/>
            <person name="Oren A."/>
            <person name="Chaudhuri R.R."/>
            <person name="La Ragione R."/>
            <person name="Hildebrand F."/>
            <person name="Pallen M.J."/>
        </authorList>
    </citation>
    <scope>NUCLEOTIDE SEQUENCE</scope>
    <source>
        <strain evidence="1">ChiW25-3613</strain>
    </source>
</reference>
<name>A0A9D1AGQ2_9FIRM</name>
<protein>
    <submittedName>
        <fullName evidence="1">Uncharacterized protein</fullName>
    </submittedName>
</protein>
<evidence type="ECO:0000313" key="2">
    <source>
        <dbReference type="Proteomes" id="UP000824179"/>
    </source>
</evidence>
<dbReference type="AlphaFoldDB" id="A0A9D1AGQ2"/>
<gene>
    <name evidence="1" type="ORF">IAB90_04255</name>
</gene>
<dbReference type="EMBL" id="DVHB01000073">
    <property type="protein sequence ID" value="HIR39578.1"/>
    <property type="molecule type" value="Genomic_DNA"/>
</dbReference>
<dbReference type="Proteomes" id="UP000824179">
    <property type="component" value="Unassembled WGS sequence"/>
</dbReference>
<evidence type="ECO:0000313" key="1">
    <source>
        <dbReference type="EMBL" id="HIR39578.1"/>
    </source>
</evidence>
<proteinExistence type="predicted"/>
<organism evidence="1 2">
    <name type="scientific">Candidatus Coproplasma stercoripullorum</name>
    <dbReference type="NCBI Taxonomy" id="2840751"/>
    <lineage>
        <taxon>Bacteria</taxon>
        <taxon>Bacillati</taxon>
        <taxon>Bacillota</taxon>
        <taxon>Clostridia</taxon>
        <taxon>Eubacteriales</taxon>
        <taxon>Candidatus Coproplasma</taxon>
    </lineage>
</organism>
<comment type="caution">
    <text evidence="1">The sequence shown here is derived from an EMBL/GenBank/DDBJ whole genome shotgun (WGS) entry which is preliminary data.</text>
</comment>